<reference evidence="1 2" key="1">
    <citation type="submission" date="2018-07" db="EMBL/GenBank/DDBJ databases">
        <title>Genome sequence of Nitratireductor thuwali#1536.</title>
        <authorList>
            <person name="Michoud G."/>
            <person name="Merlino G."/>
            <person name="Sefrji F.O."/>
            <person name="Daffonchio D."/>
        </authorList>
    </citation>
    <scope>NUCLEOTIDE SEQUENCE [LARGE SCALE GENOMIC DNA]</scope>
    <source>
        <strain evidence="2">Nit1536</strain>
    </source>
</reference>
<gene>
    <name evidence="1" type="ORF">NTH_00973</name>
</gene>
<dbReference type="EMBL" id="CP030941">
    <property type="protein sequence ID" value="UUP16526.1"/>
    <property type="molecule type" value="Genomic_DNA"/>
</dbReference>
<dbReference type="Proteomes" id="UP001342418">
    <property type="component" value="Chromosome"/>
</dbReference>
<proteinExistence type="predicted"/>
<accession>A0ABY5MKV9</accession>
<organism evidence="1 2">
    <name type="scientific">Nitratireductor thuwali</name>
    <dbReference type="NCBI Taxonomy" id="2267699"/>
    <lineage>
        <taxon>Bacteria</taxon>
        <taxon>Pseudomonadati</taxon>
        <taxon>Pseudomonadota</taxon>
        <taxon>Alphaproteobacteria</taxon>
        <taxon>Hyphomicrobiales</taxon>
        <taxon>Phyllobacteriaceae</taxon>
        <taxon>Nitratireductor</taxon>
    </lineage>
</organism>
<keyword evidence="2" id="KW-1185">Reference proteome</keyword>
<sequence length="88" mass="9664">MDRLNQNPISAALGAASASRSERDICNGAGKPVVSSDEAAFINTVTEMARSDANFVEIYMTVRGYRAEIVGNVFARMFARLFSRKEEN</sequence>
<protein>
    <submittedName>
        <fullName evidence="1">Uncharacterized protein</fullName>
    </submittedName>
</protein>
<dbReference type="RefSeq" id="WP_338528941.1">
    <property type="nucleotide sequence ID" value="NZ_CP030941.1"/>
</dbReference>
<evidence type="ECO:0000313" key="2">
    <source>
        <dbReference type="Proteomes" id="UP001342418"/>
    </source>
</evidence>
<name>A0ABY5MKV9_9HYPH</name>
<evidence type="ECO:0000313" key="1">
    <source>
        <dbReference type="EMBL" id="UUP16526.1"/>
    </source>
</evidence>